<name>I5C3N5_9BACT</name>
<organism evidence="1 2">
    <name type="scientific">Nitritalea halalkaliphila LW7</name>
    <dbReference type="NCBI Taxonomy" id="1189621"/>
    <lineage>
        <taxon>Bacteria</taxon>
        <taxon>Pseudomonadati</taxon>
        <taxon>Bacteroidota</taxon>
        <taxon>Cytophagia</taxon>
        <taxon>Cytophagales</taxon>
        <taxon>Cyclobacteriaceae</taxon>
        <taxon>Nitritalea</taxon>
    </lineage>
</organism>
<accession>I5C3N5</accession>
<dbReference type="AlphaFoldDB" id="I5C3N5"/>
<evidence type="ECO:0008006" key="3">
    <source>
        <dbReference type="Google" id="ProtNLM"/>
    </source>
</evidence>
<dbReference type="Proteomes" id="UP000005551">
    <property type="component" value="Unassembled WGS sequence"/>
</dbReference>
<dbReference type="STRING" id="1189621.A3SI_10504"/>
<evidence type="ECO:0000313" key="1">
    <source>
        <dbReference type="EMBL" id="EIM76437.1"/>
    </source>
</evidence>
<dbReference type="EMBL" id="AJYA01000021">
    <property type="protein sequence ID" value="EIM76437.1"/>
    <property type="molecule type" value="Genomic_DNA"/>
</dbReference>
<dbReference type="RefSeq" id="WP_009055098.1">
    <property type="nucleotide sequence ID" value="NZ_AJYA01000021.1"/>
</dbReference>
<keyword evidence="2" id="KW-1185">Reference proteome</keyword>
<dbReference type="PROSITE" id="PS51257">
    <property type="entry name" value="PROKAR_LIPOPROTEIN"/>
    <property type="match status" value="1"/>
</dbReference>
<reference evidence="1 2" key="1">
    <citation type="submission" date="2012-05" db="EMBL/GenBank/DDBJ databases">
        <title>Genome sequence of Nitritalea halalkaliphila LW7.</title>
        <authorList>
            <person name="Jangir P.K."/>
            <person name="Singh A."/>
            <person name="Shivaji S."/>
            <person name="Sharma R."/>
        </authorList>
    </citation>
    <scope>NUCLEOTIDE SEQUENCE [LARGE SCALE GENOMIC DNA]</scope>
    <source>
        <strain evidence="1 2">LW7</strain>
    </source>
</reference>
<dbReference type="OrthoDB" id="980982at2"/>
<proteinExistence type="predicted"/>
<gene>
    <name evidence="1" type="ORF">A3SI_10504</name>
</gene>
<protein>
    <recommendedName>
        <fullName evidence="3">Lipoprotein</fullName>
    </recommendedName>
</protein>
<sequence length="224" mass="25411">MNCKNALVSAGVGLLGMVACVTPPTNFPSVPEIEFNSLEFVETPGQDSLIVSVDFRDAEGDLGLNATEIQPPFQELTFRRDQGGNLITFRNRPANAPPFNPIDWRINPIVNNQEVRDTIWVEPNPNHNNIFVRFFIKRNGVFQEFRWEDPPFFTSFNGRFPRILAGNNTQAVEGTIAYAMVSSGWNNIFRNDTIRVEVRIQDRQLNSSAWVSSPEVTLQGIRRR</sequence>
<comment type="caution">
    <text evidence="1">The sequence shown here is derived from an EMBL/GenBank/DDBJ whole genome shotgun (WGS) entry which is preliminary data.</text>
</comment>
<dbReference type="PATRIC" id="fig|1189621.3.peg.2188"/>
<evidence type="ECO:0000313" key="2">
    <source>
        <dbReference type="Proteomes" id="UP000005551"/>
    </source>
</evidence>